<dbReference type="GO" id="GO:0006144">
    <property type="term" value="P:purine nucleobase metabolic process"/>
    <property type="evidence" value="ECO:0007669"/>
    <property type="project" value="TreeGrafter"/>
</dbReference>
<accession>A0A7W7CQX8</accession>
<keyword evidence="3" id="KW-1185">Reference proteome</keyword>
<dbReference type="Pfam" id="PF00576">
    <property type="entry name" value="Transthyretin"/>
    <property type="match status" value="1"/>
</dbReference>
<dbReference type="SUPFAM" id="SSF49472">
    <property type="entry name" value="Transthyretin (synonym: prealbumin)"/>
    <property type="match status" value="1"/>
</dbReference>
<name>A0A7W7CQX8_9ACTN</name>
<dbReference type="EC" id="3.5.2.17" evidence="2"/>
<evidence type="ECO:0000313" key="3">
    <source>
        <dbReference type="Proteomes" id="UP000542742"/>
    </source>
</evidence>
<comment type="caution">
    <text evidence="2">The sequence shown here is derived from an EMBL/GenBank/DDBJ whole genome shotgun (WGS) entry which is preliminary data.</text>
</comment>
<dbReference type="Gene3D" id="2.60.40.180">
    <property type="entry name" value="Transthyretin/hydroxyisourate hydrolase domain"/>
    <property type="match status" value="1"/>
</dbReference>
<reference evidence="2 3" key="1">
    <citation type="submission" date="2020-08" db="EMBL/GenBank/DDBJ databases">
        <title>Sequencing the genomes of 1000 actinobacteria strains.</title>
        <authorList>
            <person name="Klenk H.-P."/>
        </authorList>
    </citation>
    <scope>NUCLEOTIDE SEQUENCE [LARGE SCALE GENOMIC DNA]</scope>
    <source>
        <strain evidence="2 3">DSM 45518</strain>
    </source>
</reference>
<dbReference type="Proteomes" id="UP000542742">
    <property type="component" value="Unassembled WGS sequence"/>
</dbReference>
<protein>
    <submittedName>
        <fullName evidence="2">5-hydroxyisourate hydrolase</fullName>
        <ecNumber evidence="2">3.5.2.17</ecNumber>
    </submittedName>
</protein>
<dbReference type="GO" id="GO:0033971">
    <property type="term" value="F:hydroxyisourate hydrolase activity"/>
    <property type="evidence" value="ECO:0007669"/>
    <property type="project" value="UniProtKB-EC"/>
</dbReference>
<dbReference type="PANTHER" id="PTHR10395:SF7">
    <property type="entry name" value="5-HYDROXYISOURATE HYDROLASE"/>
    <property type="match status" value="1"/>
</dbReference>
<dbReference type="PRINTS" id="PR00189">
    <property type="entry name" value="TRNSTHYRETIN"/>
</dbReference>
<keyword evidence="2" id="KW-0378">Hydrolase</keyword>
<dbReference type="AlphaFoldDB" id="A0A7W7CQX8"/>
<dbReference type="InterPro" id="IPR036817">
    <property type="entry name" value="Transthyretin/HIU_hydrolase_sf"/>
</dbReference>
<dbReference type="InterPro" id="IPR000895">
    <property type="entry name" value="Transthyretin/HIU_hydrolase"/>
</dbReference>
<evidence type="ECO:0000259" key="1">
    <source>
        <dbReference type="Pfam" id="PF00576"/>
    </source>
</evidence>
<evidence type="ECO:0000313" key="2">
    <source>
        <dbReference type="EMBL" id="MBB4693028.1"/>
    </source>
</evidence>
<organism evidence="2 3">
    <name type="scientific">Paractinoplanes abujensis</name>
    <dbReference type="NCBI Taxonomy" id="882441"/>
    <lineage>
        <taxon>Bacteria</taxon>
        <taxon>Bacillati</taxon>
        <taxon>Actinomycetota</taxon>
        <taxon>Actinomycetes</taxon>
        <taxon>Micromonosporales</taxon>
        <taxon>Micromonosporaceae</taxon>
        <taxon>Paractinoplanes</taxon>
    </lineage>
</organism>
<dbReference type="EMBL" id="JACHMF010000001">
    <property type="protein sequence ID" value="MBB4693028.1"/>
    <property type="molecule type" value="Genomic_DNA"/>
</dbReference>
<feature type="domain" description="Transthyretin/hydroxyisourate hydrolase" evidence="1">
    <location>
        <begin position="4"/>
        <end position="109"/>
    </location>
</feature>
<dbReference type="RefSeq" id="WP_184951691.1">
    <property type="nucleotide sequence ID" value="NZ_BOMC01000089.1"/>
</dbReference>
<dbReference type="PANTHER" id="PTHR10395">
    <property type="entry name" value="URICASE AND TRANSTHYRETIN-RELATED"/>
    <property type="match status" value="1"/>
</dbReference>
<sequence>MSVSAQALDGVYGKPAAGMKARLEQAVDGRWSHIADAETDANGAIDNFVRGRLARGPYRIVFDTDHYFSGMGIGAAYPEITVVFRVRGEPHTCQVQVLMTPYSYSMYFGDRA</sequence>
<gene>
    <name evidence="2" type="ORF">BKA14_003176</name>
</gene>
<proteinExistence type="predicted"/>
<dbReference type="InterPro" id="IPR023416">
    <property type="entry name" value="Transthyretin/HIU_hydrolase_d"/>
</dbReference>